<dbReference type="AlphaFoldDB" id="A0A448UYD8"/>
<sequence>MAQMGVRPNMTEAQARDEITRRVQFLCDYAKTTGTRGFVLGISGGIDSTLAGRLCQQTMMVLVCMLINVLYTL</sequence>
<accession>A0A448UYD8</accession>
<dbReference type="Proteomes" id="UP000270988">
    <property type="component" value="Chromosome"/>
</dbReference>
<keyword evidence="2" id="KW-0436">Ligase</keyword>
<reference evidence="2 3" key="1">
    <citation type="submission" date="2018-12" db="EMBL/GenBank/DDBJ databases">
        <authorList>
            <consortium name="Pathogen Informatics"/>
        </authorList>
    </citation>
    <scope>NUCLEOTIDE SEQUENCE [LARGE SCALE GENOMIC DNA]</scope>
    <source>
        <strain evidence="2 3">NCTC10918</strain>
    </source>
</reference>
<evidence type="ECO:0000259" key="1">
    <source>
        <dbReference type="Pfam" id="PF02540"/>
    </source>
</evidence>
<name>A0A448UYD8_9MICC</name>
<dbReference type="GO" id="GO:0008795">
    <property type="term" value="F:NAD+ synthase activity"/>
    <property type="evidence" value="ECO:0007669"/>
    <property type="project" value="UniProtKB-EC"/>
</dbReference>
<evidence type="ECO:0000313" key="2">
    <source>
        <dbReference type="EMBL" id="VEJ30951.1"/>
    </source>
</evidence>
<dbReference type="EC" id="6.3.1.5" evidence="2"/>
<dbReference type="Pfam" id="PF02540">
    <property type="entry name" value="NAD_synthase"/>
    <property type="match status" value="1"/>
</dbReference>
<protein>
    <submittedName>
        <fullName evidence="2">NH(3)-dependent NAD(+) synthetase</fullName>
        <ecNumber evidence="2">6.3.1.5</ecNumber>
    </submittedName>
</protein>
<dbReference type="EMBL" id="LR134521">
    <property type="protein sequence ID" value="VEJ30951.1"/>
    <property type="molecule type" value="Genomic_DNA"/>
</dbReference>
<dbReference type="InterPro" id="IPR022310">
    <property type="entry name" value="NAD/GMP_synthase"/>
</dbReference>
<organism evidence="2 3">
    <name type="scientific">Rothia dentocariosa</name>
    <dbReference type="NCBI Taxonomy" id="2047"/>
    <lineage>
        <taxon>Bacteria</taxon>
        <taxon>Bacillati</taxon>
        <taxon>Actinomycetota</taxon>
        <taxon>Actinomycetes</taxon>
        <taxon>Micrococcales</taxon>
        <taxon>Micrococcaceae</taxon>
        <taxon>Rothia</taxon>
    </lineage>
</organism>
<dbReference type="SUPFAM" id="SSF52402">
    <property type="entry name" value="Adenine nucleotide alpha hydrolases-like"/>
    <property type="match status" value="1"/>
</dbReference>
<proteinExistence type="predicted"/>
<dbReference type="InterPro" id="IPR014729">
    <property type="entry name" value="Rossmann-like_a/b/a_fold"/>
</dbReference>
<dbReference type="Gene3D" id="3.40.50.620">
    <property type="entry name" value="HUPs"/>
    <property type="match status" value="1"/>
</dbReference>
<dbReference type="UniPathway" id="UPA00253"/>
<gene>
    <name evidence="2" type="primary">nadE_2</name>
    <name evidence="2" type="ORF">NCTC10918_02243</name>
</gene>
<dbReference type="GO" id="GO:0009435">
    <property type="term" value="P:NAD+ biosynthetic process"/>
    <property type="evidence" value="ECO:0007669"/>
    <property type="project" value="UniProtKB-UniPathway"/>
</dbReference>
<evidence type="ECO:0000313" key="3">
    <source>
        <dbReference type="Proteomes" id="UP000270988"/>
    </source>
</evidence>
<feature type="domain" description="NAD/GMP synthase" evidence="1">
    <location>
        <begin position="19"/>
        <end position="59"/>
    </location>
</feature>